<evidence type="ECO:0000256" key="1">
    <source>
        <dbReference type="SAM" id="MobiDB-lite"/>
    </source>
</evidence>
<name>A0AAN9W119_9ORTH</name>
<dbReference type="InterPro" id="IPR006578">
    <property type="entry name" value="MADF-dom"/>
</dbReference>
<reference evidence="3 4" key="1">
    <citation type="submission" date="2024-03" db="EMBL/GenBank/DDBJ databases">
        <title>The genome assembly and annotation of the cricket Gryllus longicercus Weissman &amp; Gray.</title>
        <authorList>
            <person name="Szrajer S."/>
            <person name="Gray D."/>
            <person name="Ylla G."/>
        </authorList>
    </citation>
    <scope>NUCLEOTIDE SEQUENCE [LARGE SCALE GENOMIC DNA]</scope>
    <source>
        <strain evidence="3">DAG 2021-001</strain>
        <tissue evidence="3">Whole body minus gut</tissue>
    </source>
</reference>
<feature type="domain" description="MADF" evidence="2">
    <location>
        <begin position="14"/>
        <end position="104"/>
    </location>
</feature>
<keyword evidence="4" id="KW-1185">Reference proteome</keyword>
<dbReference type="PANTHER" id="PTHR21505:SF12">
    <property type="entry name" value="MADF DOMAIN-CONTAINING PROTEIN-RELATED"/>
    <property type="match status" value="1"/>
</dbReference>
<dbReference type="PROSITE" id="PS51029">
    <property type="entry name" value="MADF"/>
    <property type="match status" value="1"/>
</dbReference>
<dbReference type="PANTHER" id="PTHR21505">
    <property type="entry name" value="MADF DOMAIN-CONTAINING PROTEIN-RELATED"/>
    <property type="match status" value="1"/>
</dbReference>
<protein>
    <recommendedName>
        <fullName evidence="2">MADF domain-containing protein</fullName>
    </recommendedName>
</protein>
<evidence type="ECO:0000313" key="3">
    <source>
        <dbReference type="EMBL" id="KAK7873936.1"/>
    </source>
</evidence>
<gene>
    <name evidence="3" type="ORF">R5R35_012948</name>
</gene>
<proteinExistence type="predicted"/>
<accession>A0AAN9W119</accession>
<comment type="caution">
    <text evidence="3">The sequence shown here is derived from an EMBL/GenBank/DDBJ whole genome shotgun (WGS) entry which is preliminary data.</text>
</comment>
<evidence type="ECO:0000313" key="4">
    <source>
        <dbReference type="Proteomes" id="UP001378592"/>
    </source>
</evidence>
<dbReference type="SMART" id="SM00595">
    <property type="entry name" value="MADF"/>
    <property type="match status" value="1"/>
</dbReference>
<feature type="region of interest" description="Disordered" evidence="1">
    <location>
        <begin position="120"/>
        <end position="141"/>
    </location>
</feature>
<evidence type="ECO:0000259" key="2">
    <source>
        <dbReference type="PROSITE" id="PS51029"/>
    </source>
</evidence>
<dbReference type="Pfam" id="PF10545">
    <property type="entry name" value="MADF_DNA_bdg"/>
    <property type="match status" value="1"/>
</dbReference>
<dbReference type="EMBL" id="JAZDUA010000007">
    <property type="protein sequence ID" value="KAK7873936.1"/>
    <property type="molecule type" value="Genomic_DNA"/>
</dbReference>
<feature type="compositionally biased region" description="Low complexity" evidence="1">
    <location>
        <begin position="120"/>
        <end position="131"/>
    </location>
</feature>
<dbReference type="Proteomes" id="UP001378592">
    <property type="component" value="Unassembled WGS sequence"/>
</dbReference>
<dbReference type="AlphaFoldDB" id="A0AAN9W119"/>
<sequence length="225" mass="26002">MSEEKTWTNDEILSLISSFEKYPELGDTKNDGNKNKSRKDECWKELGEQFSCTDKEVHRKMHNLRTQFSQEYRKVEKKKNASGANATSKWKFYSHLTFLIAGQRKVPPGKNMVIYSVNSEETSQSSSKIPSPQEPVGPVEKKETVVTPITNSQLKKRKGEDEDKIVRRTLRVFEEPTKDRFSTFGEFVAAEVRNLKSPKYQNGLMREIQESIIQWSQLDDNVQSS</sequence>
<organism evidence="3 4">
    <name type="scientific">Gryllus longicercus</name>
    <dbReference type="NCBI Taxonomy" id="2509291"/>
    <lineage>
        <taxon>Eukaryota</taxon>
        <taxon>Metazoa</taxon>
        <taxon>Ecdysozoa</taxon>
        <taxon>Arthropoda</taxon>
        <taxon>Hexapoda</taxon>
        <taxon>Insecta</taxon>
        <taxon>Pterygota</taxon>
        <taxon>Neoptera</taxon>
        <taxon>Polyneoptera</taxon>
        <taxon>Orthoptera</taxon>
        <taxon>Ensifera</taxon>
        <taxon>Gryllidea</taxon>
        <taxon>Grylloidea</taxon>
        <taxon>Gryllidae</taxon>
        <taxon>Gryllinae</taxon>
        <taxon>Gryllus</taxon>
    </lineage>
</organism>